<dbReference type="EMBL" id="VCAU01000206">
    <property type="protein sequence ID" value="KAF9882881.1"/>
    <property type="molecule type" value="Genomic_DNA"/>
</dbReference>
<reference evidence="2" key="2">
    <citation type="submission" date="2020-02" db="EMBL/GenBank/DDBJ databases">
        <authorList>
            <person name="Gilchrist C.L.M."/>
            <person name="Chooi Y.-H."/>
        </authorList>
    </citation>
    <scope>NUCLEOTIDE SEQUENCE</scope>
    <source>
        <strain evidence="2">MST-FP2251</strain>
    </source>
</reference>
<keyword evidence="1" id="KW-0812">Transmembrane</keyword>
<sequence length="337" mass="35857">MAGDTIPSSHTNRAVLFAPKQPTHATGVVRPSLRETLELGSAAPPGPNQHFTSGRRLAAGVYLILVTASITVFILAVLLLTMPSVKDAGILQWDRLIPPHKLRRARPAISFSPEFSGVLETVTRAVEPIATAITTQGPKSASQVLNKTESIASTSTDKLLELPNFKTDLPCQISLGTRRLCIHYKTGRSDCRPPPAHLSQNLPDLTPDILRHVTQPLQHVKTSVAKPMTEAVCQVVASGLAVSVVIAVATLFLSRLPSSRLRWSKYIAMGLLSLICLVCFLIPTGIIFTAQSEARKMGDKGEDFIGTVKVGSAGKYALGAVCCAVVLLGCSVSLGGL</sequence>
<dbReference type="Proteomes" id="UP001194746">
    <property type="component" value="Unassembled WGS sequence"/>
</dbReference>
<reference evidence="2" key="1">
    <citation type="journal article" date="2019" name="Beilstein J. Org. Chem.">
        <title>Nanangenines: drimane sesquiterpenoids as the dominant metabolite cohort of a novel Australian fungus, Aspergillus nanangensis.</title>
        <authorList>
            <person name="Lacey H.J."/>
            <person name="Gilchrist C.L.M."/>
            <person name="Crombie A."/>
            <person name="Kalaitzis J.A."/>
            <person name="Vuong D."/>
            <person name="Rutledge P.J."/>
            <person name="Turner P."/>
            <person name="Pitt J.I."/>
            <person name="Lacey E."/>
            <person name="Chooi Y.H."/>
            <person name="Piggott A.M."/>
        </authorList>
    </citation>
    <scope>NUCLEOTIDE SEQUENCE</scope>
    <source>
        <strain evidence="2">MST-FP2251</strain>
    </source>
</reference>
<feature type="transmembrane region" description="Helical" evidence="1">
    <location>
        <begin position="266"/>
        <end position="290"/>
    </location>
</feature>
<accession>A0AAD4GN13</accession>
<feature type="transmembrane region" description="Helical" evidence="1">
    <location>
        <begin position="316"/>
        <end position="336"/>
    </location>
</feature>
<dbReference type="AlphaFoldDB" id="A0AAD4GN13"/>
<feature type="transmembrane region" description="Helical" evidence="1">
    <location>
        <begin position="57"/>
        <end position="80"/>
    </location>
</feature>
<keyword evidence="3" id="KW-1185">Reference proteome</keyword>
<organism evidence="2 3">
    <name type="scientific">Aspergillus nanangensis</name>
    <dbReference type="NCBI Taxonomy" id="2582783"/>
    <lineage>
        <taxon>Eukaryota</taxon>
        <taxon>Fungi</taxon>
        <taxon>Dikarya</taxon>
        <taxon>Ascomycota</taxon>
        <taxon>Pezizomycotina</taxon>
        <taxon>Eurotiomycetes</taxon>
        <taxon>Eurotiomycetidae</taxon>
        <taxon>Eurotiales</taxon>
        <taxon>Aspergillaceae</taxon>
        <taxon>Aspergillus</taxon>
        <taxon>Aspergillus subgen. Circumdati</taxon>
    </lineage>
</organism>
<keyword evidence="1" id="KW-0472">Membrane</keyword>
<comment type="caution">
    <text evidence="2">The sequence shown here is derived from an EMBL/GenBank/DDBJ whole genome shotgun (WGS) entry which is preliminary data.</text>
</comment>
<name>A0AAD4GN13_ASPNN</name>
<evidence type="ECO:0000313" key="3">
    <source>
        <dbReference type="Proteomes" id="UP001194746"/>
    </source>
</evidence>
<evidence type="ECO:0000256" key="1">
    <source>
        <dbReference type="SAM" id="Phobius"/>
    </source>
</evidence>
<keyword evidence="1" id="KW-1133">Transmembrane helix</keyword>
<proteinExistence type="predicted"/>
<gene>
    <name evidence="2" type="ORF">FE257_004938</name>
</gene>
<protein>
    <submittedName>
        <fullName evidence="2">Uncharacterized protein</fullName>
    </submittedName>
</protein>
<evidence type="ECO:0000313" key="2">
    <source>
        <dbReference type="EMBL" id="KAF9882881.1"/>
    </source>
</evidence>
<feature type="transmembrane region" description="Helical" evidence="1">
    <location>
        <begin position="231"/>
        <end position="254"/>
    </location>
</feature>